<evidence type="ECO:0000259" key="2">
    <source>
        <dbReference type="SMART" id="SM00421"/>
    </source>
</evidence>
<keyword evidence="1" id="KW-0812">Transmembrane</keyword>
<dbReference type="InterPro" id="IPR000792">
    <property type="entry name" value="Tscrpt_reg_LuxR_C"/>
</dbReference>
<accession>A0ABX8ZF71</accession>
<dbReference type="SMART" id="SM00421">
    <property type="entry name" value="HTH_LUXR"/>
    <property type="match status" value="1"/>
</dbReference>
<feature type="domain" description="HTH luxR-type" evidence="2">
    <location>
        <begin position="10"/>
        <end position="67"/>
    </location>
</feature>
<dbReference type="PRINTS" id="PR00038">
    <property type="entry name" value="HTHLUXR"/>
</dbReference>
<dbReference type="InterPro" id="IPR016032">
    <property type="entry name" value="Sig_transdc_resp-reg_C-effctor"/>
</dbReference>
<evidence type="ECO:0000256" key="1">
    <source>
        <dbReference type="SAM" id="Phobius"/>
    </source>
</evidence>
<dbReference type="EMBL" id="CP081297">
    <property type="protein sequence ID" value="QZD87660.1"/>
    <property type="molecule type" value="Genomic_DNA"/>
</dbReference>
<evidence type="ECO:0000313" key="3">
    <source>
        <dbReference type="EMBL" id="QZD87660.1"/>
    </source>
</evidence>
<dbReference type="Pfam" id="PF00196">
    <property type="entry name" value="GerE"/>
    <property type="match status" value="1"/>
</dbReference>
<keyword evidence="1" id="KW-1133">Transmembrane helix</keyword>
<organism evidence="3 4">
    <name type="scientific">Qipengyuania psychrotolerans</name>
    <dbReference type="NCBI Taxonomy" id="2867238"/>
    <lineage>
        <taxon>Bacteria</taxon>
        <taxon>Pseudomonadati</taxon>
        <taxon>Pseudomonadota</taxon>
        <taxon>Alphaproteobacteria</taxon>
        <taxon>Sphingomonadales</taxon>
        <taxon>Erythrobacteraceae</taxon>
        <taxon>Qipengyuania</taxon>
    </lineage>
</organism>
<dbReference type="SUPFAM" id="SSF46894">
    <property type="entry name" value="C-terminal effector domain of the bipartite response regulators"/>
    <property type="match status" value="1"/>
</dbReference>
<evidence type="ECO:0000313" key="4">
    <source>
        <dbReference type="Proteomes" id="UP000824280"/>
    </source>
</evidence>
<gene>
    <name evidence="3" type="ORF">K3166_02865</name>
</gene>
<dbReference type="Gene3D" id="1.10.10.10">
    <property type="entry name" value="Winged helix-like DNA-binding domain superfamily/Winged helix DNA-binding domain"/>
    <property type="match status" value="1"/>
</dbReference>
<keyword evidence="4" id="KW-1185">Reference proteome</keyword>
<dbReference type="Proteomes" id="UP000824280">
    <property type="component" value="Chromosome"/>
</dbReference>
<keyword evidence="1" id="KW-0472">Membrane</keyword>
<protein>
    <submittedName>
        <fullName evidence="3">Helix-turn-helix transcriptional regulator</fullName>
    </submittedName>
</protein>
<dbReference type="RefSeq" id="WP_221423197.1">
    <property type="nucleotide sequence ID" value="NZ_CP081297.1"/>
</dbReference>
<sequence>MPNQTSAYTFERLTTKQNEALSLASEGFTSKEIARKLDISHHSVDKRIDNVRFAFNGASRVQIIREYRDWVRCQSTTGGASPLAPLPTIQSKPEAQPEGQTLVFRDSLAFDEYVKPNLGAEWLRPGIKPIDLGPGKKLLLVIGGAFILAAAFLLVVAAAEALIGLLAS</sequence>
<reference evidence="3 4" key="1">
    <citation type="submission" date="2021-08" db="EMBL/GenBank/DDBJ databases">
        <title>Comparative Genomics Analysis of the Genus Qipengyuania Reveals Extensive Genetic Diversity and Metabolic Versatility, Including the Description of Fifteen Novel Species.</title>
        <authorList>
            <person name="Liu Y."/>
        </authorList>
    </citation>
    <scope>NUCLEOTIDE SEQUENCE [LARGE SCALE GENOMIC DNA]</scope>
    <source>
        <strain evidence="3 4">1XM2-8</strain>
    </source>
</reference>
<proteinExistence type="predicted"/>
<name>A0ABX8ZF71_9SPHN</name>
<feature type="transmembrane region" description="Helical" evidence="1">
    <location>
        <begin position="138"/>
        <end position="167"/>
    </location>
</feature>
<dbReference type="InterPro" id="IPR036388">
    <property type="entry name" value="WH-like_DNA-bd_sf"/>
</dbReference>